<evidence type="ECO:0000313" key="2">
    <source>
        <dbReference type="EMBL" id="KAA9150574.1"/>
    </source>
</evidence>
<reference evidence="2" key="1">
    <citation type="submission" date="2019-09" db="EMBL/GenBank/DDBJ databases">
        <authorList>
            <person name="Teo W.F.A."/>
            <person name="Duangmal K."/>
        </authorList>
    </citation>
    <scope>NUCLEOTIDE SEQUENCE [LARGE SCALE GENOMIC DNA]</scope>
    <source>
        <strain evidence="2">K81G1</strain>
    </source>
</reference>
<sequence>MELRVRGERAVLKGHGDAYTREIDPHTLALGVELADALHEWARVAAAVRRSAENGEPGEAAGVVSRRGHQLAARVATVMGTPVHYVDPVTEEESVVAPLPPEPAAPTFASRLFGPVEMGDEPTPWGTGLVVSAFVAIVVITAMLALAITLAAETAGWLVLLASAVVTAGLAPSLWLARRLPIVRWIALGAAAGCVLAWFGILPIAL</sequence>
<protein>
    <submittedName>
        <fullName evidence="2">DUF2537 domain-containing protein</fullName>
    </submittedName>
</protein>
<dbReference type="Pfam" id="PF10801">
    <property type="entry name" value="DUF2537"/>
    <property type="match status" value="1"/>
</dbReference>
<organism evidence="2 3">
    <name type="scientific">Amycolatopsis acidicola</name>
    <dbReference type="NCBI Taxonomy" id="2596893"/>
    <lineage>
        <taxon>Bacteria</taxon>
        <taxon>Bacillati</taxon>
        <taxon>Actinomycetota</taxon>
        <taxon>Actinomycetes</taxon>
        <taxon>Pseudonocardiales</taxon>
        <taxon>Pseudonocardiaceae</taxon>
        <taxon>Amycolatopsis</taxon>
    </lineage>
</organism>
<feature type="transmembrane region" description="Helical" evidence="1">
    <location>
        <begin position="157"/>
        <end position="176"/>
    </location>
</feature>
<evidence type="ECO:0000256" key="1">
    <source>
        <dbReference type="SAM" id="Phobius"/>
    </source>
</evidence>
<feature type="transmembrane region" description="Helical" evidence="1">
    <location>
        <begin position="128"/>
        <end position="151"/>
    </location>
</feature>
<proteinExistence type="predicted"/>
<accession>A0A5N0ULB6</accession>
<dbReference type="RefSeq" id="WP_144757575.1">
    <property type="nucleotide sequence ID" value="NZ_VMNW02000115.1"/>
</dbReference>
<keyword evidence="1" id="KW-0472">Membrane</keyword>
<gene>
    <name evidence="2" type="ORF">FPZ12_040895</name>
</gene>
<keyword evidence="1" id="KW-1133">Transmembrane helix</keyword>
<keyword evidence="3" id="KW-1185">Reference proteome</keyword>
<dbReference type="EMBL" id="VMNW02000115">
    <property type="protein sequence ID" value="KAA9150574.1"/>
    <property type="molecule type" value="Genomic_DNA"/>
</dbReference>
<dbReference type="OrthoDB" id="3573230at2"/>
<dbReference type="InterPro" id="IPR024244">
    <property type="entry name" value="DUF2537"/>
</dbReference>
<evidence type="ECO:0000313" key="3">
    <source>
        <dbReference type="Proteomes" id="UP000319769"/>
    </source>
</evidence>
<dbReference type="AlphaFoldDB" id="A0A5N0ULB6"/>
<dbReference type="Proteomes" id="UP000319769">
    <property type="component" value="Unassembled WGS sequence"/>
</dbReference>
<comment type="caution">
    <text evidence="2">The sequence shown here is derived from an EMBL/GenBank/DDBJ whole genome shotgun (WGS) entry which is preliminary data.</text>
</comment>
<keyword evidence="1" id="KW-0812">Transmembrane</keyword>
<feature type="transmembrane region" description="Helical" evidence="1">
    <location>
        <begin position="183"/>
        <end position="205"/>
    </location>
</feature>
<name>A0A5N0ULB6_9PSEU</name>